<dbReference type="EMBL" id="NIVX01000015">
    <property type="protein sequence ID" value="OWQ78385.1"/>
    <property type="molecule type" value="Genomic_DNA"/>
</dbReference>
<proteinExistence type="predicted"/>
<evidence type="ECO:0000256" key="1">
    <source>
        <dbReference type="SAM" id="MobiDB-lite"/>
    </source>
</evidence>
<dbReference type="AlphaFoldDB" id="A0A246IE50"/>
<feature type="region of interest" description="Disordered" evidence="1">
    <location>
        <begin position="1"/>
        <end position="51"/>
    </location>
</feature>
<accession>A0A246IE50</accession>
<sequence length="75" mass="7512">MSVAPLPLSPPPPPAPPPPPPPTPPAPPRGGGAPPPPPPALPDVRSGPQPFIVPVSSQRWCHDNASGSRCGVCLP</sequence>
<feature type="compositionally biased region" description="Pro residues" evidence="1">
    <location>
        <begin position="7"/>
        <end position="41"/>
    </location>
</feature>
<comment type="caution">
    <text evidence="2">The sequence shown here is derived from an EMBL/GenBank/DDBJ whole genome shotgun (WGS) entry which is preliminary data.</text>
</comment>
<protein>
    <submittedName>
        <fullName evidence="2">Uncharacterized protein</fullName>
    </submittedName>
</protein>
<evidence type="ECO:0000313" key="3">
    <source>
        <dbReference type="Proteomes" id="UP000197090"/>
    </source>
</evidence>
<organism evidence="2 3">
    <name type="scientific">Stenotrophomonas maltophilia</name>
    <name type="common">Pseudomonas maltophilia</name>
    <name type="synonym">Xanthomonas maltophilia</name>
    <dbReference type="NCBI Taxonomy" id="40324"/>
    <lineage>
        <taxon>Bacteria</taxon>
        <taxon>Pseudomonadati</taxon>
        <taxon>Pseudomonadota</taxon>
        <taxon>Gammaproteobacteria</taxon>
        <taxon>Lysobacterales</taxon>
        <taxon>Lysobacteraceae</taxon>
        <taxon>Stenotrophomonas</taxon>
        <taxon>Stenotrophomonas maltophilia group</taxon>
    </lineage>
</organism>
<reference evidence="2 3" key="1">
    <citation type="submission" date="2017-06" db="EMBL/GenBank/DDBJ databases">
        <authorList>
            <person name="Kim H.J."/>
            <person name="Triplett B.A."/>
        </authorList>
    </citation>
    <scope>NUCLEOTIDE SEQUENCE [LARGE SCALE GENOMIC DNA]</scope>
    <source>
        <strain evidence="2 3">594</strain>
    </source>
</reference>
<name>A0A246IE50_STEMA</name>
<evidence type="ECO:0000313" key="2">
    <source>
        <dbReference type="EMBL" id="OWQ78385.1"/>
    </source>
</evidence>
<dbReference type="Proteomes" id="UP000197090">
    <property type="component" value="Unassembled WGS sequence"/>
</dbReference>
<gene>
    <name evidence="2" type="ORF">CEE63_02065</name>
</gene>